<dbReference type="Gene3D" id="3.80.20.20">
    <property type="entry name" value="Receptor L-domain"/>
    <property type="match status" value="2"/>
</dbReference>
<dbReference type="Proteomes" id="UP001562354">
    <property type="component" value="Unassembled WGS sequence"/>
</dbReference>
<keyword evidence="10" id="KW-1185">Reference proteome</keyword>
<keyword evidence="5" id="KW-0325">Glycoprotein</keyword>
<keyword evidence="3" id="KW-0964">Secreted</keyword>
<dbReference type="GeneID" id="95978187"/>
<feature type="chain" id="PRO_5046106500" description="GPI-anchored cell wall organization protein Ecm33" evidence="8">
    <location>
        <begin position="20"/>
        <end position="403"/>
    </location>
</feature>
<name>A0ABR3P2I2_9PEZI</name>
<evidence type="ECO:0000256" key="8">
    <source>
        <dbReference type="SAM" id="SignalP"/>
    </source>
</evidence>
<evidence type="ECO:0000313" key="9">
    <source>
        <dbReference type="EMBL" id="KAL1296871.1"/>
    </source>
</evidence>
<feature type="region of interest" description="Disordered" evidence="6">
    <location>
        <begin position="348"/>
        <end position="377"/>
    </location>
</feature>
<keyword evidence="7" id="KW-0812">Transmembrane</keyword>
<organism evidence="9 10">
    <name type="scientific">Neodothiora populina</name>
    <dbReference type="NCBI Taxonomy" id="2781224"/>
    <lineage>
        <taxon>Eukaryota</taxon>
        <taxon>Fungi</taxon>
        <taxon>Dikarya</taxon>
        <taxon>Ascomycota</taxon>
        <taxon>Pezizomycotina</taxon>
        <taxon>Dothideomycetes</taxon>
        <taxon>Dothideomycetidae</taxon>
        <taxon>Dothideales</taxon>
        <taxon>Dothioraceae</taxon>
        <taxon>Neodothiora</taxon>
    </lineage>
</organism>
<sequence length="403" mass="41623">MSSMKYIAPALALAGSVMAQSSASCSAATTTIQNAGDASALASCTTFTGNIAIATGTTDNIALDGIKKITGDLVANNVTQMTQLSAGNLETITGAFSLNQLTILSTLTFPRLTDVGKLEWEALPALQGLSFTSGVQTASELNIQNTQLNSLDGINLQVVDTVYITNNNYLQDIEMQLGNITDSLTIEANGNNVSVILSNLIWANNMTLRNVSTFSSPSLESVNGSLGFYDNEFTSVQCANLTTVGGSLSFVSNTDLKNVSMPMLKTISGGFQVANNTELYNAEGFPKLTTVGGALDFHGNFTNVTFPALTDVRGAFNLQSSGVLDCKPFDALKKQNGVIKGKYTCAGQQEKPSGQGSTPTGTSSSASATSSGSSSSSGAAAGMYIPVAATGFMGVVAAIFGLL</sequence>
<dbReference type="SUPFAM" id="SSF52058">
    <property type="entry name" value="L domain-like"/>
    <property type="match status" value="2"/>
</dbReference>
<feature type="signal peptide" evidence="8">
    <location>
        <begin position="1"/>
        <end position="19"/>
    </location>
</feature>
<proteinExistence type="predicted"/>
<comment type="caution">
    <text evidence="9">The sequence shown here is derived from an EMBL/GenBank/DDBJ whole genome shotgun (WGS) entry which is preliminary data.</text>
</comment>
<dbReference type="EMBL" id="JBFMKM010000016">
    <property type="protein sequence ID" value="KAL1296871.1"/>
    <property type="molecule type" value="Genomic_DNA"/>
</dbReference>
<accession>A0ABR3P2I2</accession>
<dbReference type="RefSeq" id="XP_069196553.1">
    <property type="nucleotide sequence ID" value="XM_069344137.1"/>
</dbReference>
<dbReference type="PANTHER" id="PTHR31018">
    <property type="entry name" value="SPORULATION-SPECIFIC PROTEIN-RELATED"/>
    <property type="match status" value="1"/>
</dbReference>
<keyword evidence="2" id="KW-0134">Cell wall</keyword>
<evidence type="ECO:0000256" key="3">
    <source>
        <dbReference type="ARBA" id="ARBA00022525"/>
    </source>
</evidence>
<comment type="subcellular location">
    <subcellularLocation>
        <location evidence="1">Secreted</location>
        <location evidence="1">Cell wall</location>
    </subcellularLocation>
</comment>
<evidence type="ECO:0000256" key="4">
    <source>
        <dbReference type="ARBA" id="ARBA00022729"/>
    </source>
</evidence>
<protein>
    <recommendedName>
        <fullName evidence="11">GPI-anchored cell wall organization protein Ecm33</fullName>
    </recommendedName>
</protein>
<evidence type="ECO:0000256" key="7">
    <source>
        <dbReference type="SAM" id="Phobius"/>
    </source>
</evidence>
<dbReference type="PROSITE" id="PS51257">
    <property type="entry name" value="PROKAR_LIPOPROTEIN"/>
    <property type="match status" value="1"/>
</dbReference>
<dbReference type="PANTHER" id="PTHR31018:SF3">
    <property type="entry name" value="RECEPTOR PROTEIN-TYROSINE KINASE"/>
    <property type="match status" value="1"/>
</dbReference>
<feature type="transmembrane region" description="Helical" evidence="7">
    <location>
        <begin position="383"/>
        <end position="402"/>
    </location>
</feature>
<dbReference type="InterPro" id="IPR036941">
    <property type="entry name" value="Rcpt_L-dom_sf"/>
</dbReference>
<evidence type="ECO:0000256" key="6">
    <source>
        <dbReference type="SAM" id="MobiDB-lite"/>
    </source>
</evidence>
<gene>
    <name evidence="9" type="ORF">AAFC00_004487</name>
</gene>
<dbReference type="Pfam" id="PF12454">
    <property type="entry name" value="Ecm33"/>
    <property type="match status" value="1"/>
</dbReference>
<keyword evidence="7" id="KW-0472">Membrane</keyword>
<keyword evidence="4 8" id="KW-0732">Signal</keyword>
<keyword evidence="7" id="KW-1133">Transmembrane helix</keyword>
<feature type="compositionally biased region" description="Low complexity" evidence="6">
    <location>
        <begin position="353"/>
        <end position="377"/>
    </location>
</feature>
<dbReference type="InterPro" id="IPR051648">
    <property type="entry name" value="CWI-Assembly_Regulator"/>
</dbReference>
<evidence type="ECO:0008006" key="11">
    <source>
        <dbReference type="Google" id="ProtNLM"/>
    </source>
</evidence>
<evidence type="ECO:0000256" key="2">
    <source>
        <dbReference type="ARBA" id="ARBA00022512"/>
    </source>
</evidence>
<evidence type="ECO:0000256" key="5">
    <source>
        <dbReference type="ARBA" id="ARBA00023180"/>
    </source>
</evidence>
<evidence type="ECO:0000313" key="10">
    <source>
        <dbReference type="Proteomes" id="UP001562354"/>
    </source>
</evidence>
<evidence type="ECO:0000256" key="1">
    <source>
        <dbReference type="ARBA" id="ARBA00004191"/>
    </source>
</evidence>
<reference evidence="9 10" key="1">
    <citation type="submission" date="2024-07" db="EMBL/GenBank/DDBJ databases">
        <title>Draft sequence of the Neodothiora populina.</title>
        <authorList>
            <person name="Drown D.D."/>
            <person name="Schuette U.S."/>
            <person name="Buechlein A.B."/>
            <person name="Rusch D.R."/>
            <person name="Winton L.W."/>
            <person name="Adams G.A."/>
        </authorList>
    </citation>
    <scope>NUCLEOTIDE SEQUENCE [LARGE SCALE GENOMIC DNA]</scope>
    <source>
        <strain evidence="9 10">CPC 39397</strain>
    </source>
</reference>